<dbReference type="GO" id="GO:0008270">
    <property type="term" value="F:zinc ion binding"/>
    <property type="evidence" value="ECO:0007669"/>
    <property type="project" value="InterPro"/>
</dbReference>
<name>A0A2H3RXK5_FUSFU</name>
<evidence type="ECO:0000313" key="2">
    <source>
        <dbReference type="Proteomes" id="UP000760494"/>
    </source>
</evidence>
<dbReference type="InterPro" id="IPR024079">
    <property type="entry name" value="MetalloPept_cat_dom_sf"/>
</dbReference>
<reference evidence="1" key="1">
    <citation type="submission" date="2019-05" db="EMBL/GenBank/DDBJ databases">
        <authorList>
            <person name="Piombo E."/>
        </authorList>
    </citation>
    <scope>NUCLEOTIDE SEQUENCE</scope>
    <source>
        <strain evidence="1">C2S</strain>
    </source>
</reference>
<dbReference type="Proteomes" id="UP000760494">
    <property type="component" value="Unassembled WGS sequence"/>
</dbReference>
<sequence length="312" mass="35693">MLPSQLRWAAPKAISAFQADGEDIPSSLHTSHIWLNWLRRSRPIITPSSVKSVHHGDIPHEAQALWIKKEDRWPLGHAITVEFLERPNCHADRVVQIVAQCAEQWVRDANVSFQFLATTGNNHAVRNSDLQITFQPGISWSVVGTQALKIPGRTMNLAVEPRHTDDQIRRMALHELGHALGFRHEHTSPASTLKFDKEKWMACTGQTEEHFNVNFEKRIDDRPRLVSKFDRQSIMIYEIPQECEWNVDRVHIPLTNRLSVIDQAVVKIAYPFEATSRQLVNDQWHCHKGACKPGRVQCDLCKHISELSPLGE</sequence>
<dbReference type="SUPFAM" id="SSF55486">
    <property type="entry name" value="Metalloproteases ('zincins'), catalytic domain"/>
    <property type="match status" value="1"/>
</dbReference>
<accession>A0A2H3RXK5</accession>
<gene>
    <name evidence="1" type="ORF">C2S_12813</name>
</gene>
<dbReference type="InterPro" id="IPR001506">
    <property type="entry name" value="Peptidase_M12A"/>
</dbReference>
<dbReference type="EMBL" id="CABFJX010000420">
    <property type="protein sequence ID" value="VTT83627.1"/>
    <property type="molecule type" value="Genomic_DNA"/>
</dbReference>
<dbReference type="InterPro" id="IPR006026">
    <property type="entry name" value="Peptidase_Metallo"/>
</dbReference>
<dbReference type="GO" id="GO:0006508">
    <property type="term" value="P:proteolysis"/>
    <property type="evidence" value="ECO:0007669"/>
    <property type="project" value="InterPro"/>
</dbReference>
<dbReference type="SMART" id="SM00235">
    <property type="entry name" value="ZnMc"/>
    <property type="match status" value="1"/>
</dbReference>
<evidence type="ECO:0000313" key="1">
    <source>
        <dbReference type="EMBL" id="VTT83627.1"/>
    </source>
</evidence>
<protein>
    <submittedName>
        <fullName evidence="1">Uncharacterized protein</fullName>
    </submittedName>
</protein>
<organism evidence="1 2">
    <name type="scientific">Fusarium fujikuroi</name>
    <name type="common">Bakanae and foot rot disease fungus</name>
    <name type="synonym">Gibberella fujikuroi</name>
    <dbReference type="NCBI Taxonomy" id="5127"/>
    <lineage>
        <taxon>Eukaryota</taxon>
        <taxon>Fungi</taxon>
        <taxon>Dikarya</taxon>
        <taxon>Ascomycota</taxon>
        <taxon>Pezizomycotina</taxon>
        <taxon>Sordariomycetes</taxon>
        <taxon>Hypocreomycetidae</taxon>
        <taxon>Hypocreales</taxon>
        <taxon>Nectriaceae</taxon>
        <taxon>Fusarium</taxon>
        <taxon>Fusarium fujikuroi species complex</taxon>
    </lineage>
</organism>
<dbReference type="Gene3D" id="3.40.390.10">
    <property type="entry name" value="Collagenase (Catalytic Domain)"/>
    <property type="match status" value="1"/>
</dbReference>
<proteinExistence type="predicted"/>
<comment type="caution">
    <text evidence="1">The sequence shown here is derived from an EMBL/GenBank/DDBJ whole genome shotgun (WGS) entry which is preliminary data.</text>
</comment>
<dbReference type="GO" id="GO:0004222">
    <property type="term" value="F:metalloendopeptidase activity"/>
    <property type="evidence" value="ECO:0007669"/>
    <property type="project" value="InterPro"/>
</dbReference>
<dbReference type="Pfam" id="PF01400">
    <property type="entry name" value="Astacin"/>
    <property type="match status" value="1"/>
</dbReference>
<dbReference type="AlphaFoldDB" id="A0A2H3RXK5"/>